<protein>
    <submittedName>
        <fullName evidence="3">Ion transport 2</fullName>
    </submittedName>
</protein>
<dbReference type="Pfam" id="PF07885">
    <property type="entry name" value="Ion_trans_2"/>
    <property type="match status" value="1"/>
</dbReference>
<dbReference type="OrthoDB" id="9813518at2"/>
<evidence type="ECO:0000259" key="2">
    <source>
        <dbReference type="Pfam" id="PF07885"/>
    </source>
</evidence>
<comment type="caution">
    <text evidence="3">The sequence shown here is derived from an EMBL/GenBank/DDBJ whole genome shotgun (WGS) entry which is preliminary data.</text>
</comment>
<feature type="transmembrane region" description="Helical" evidence="1">
    <location>
        <begin position="6"/>
        <end position="32"/>
    </location>
</feature>
<accession>A0A2A2F984</accession>
<keyword evidence="1" id="KW-1133">Transmembrane helix</keyword>
<feature type="transmembrane region" description="Helical" evidence="1">
    <location>
        <begin position="115"/>
        <end position="137"/>
    </location>
</feature>
<name>A0A2A2F984_9GAMM</name>
<reference evidence="3 4" key="1">
    <citation type="submission" date="2017-08" db="EMBL/GenBank/DDBJ databases">
        <title>Halovibrio sewagensis sp. nov., isolated from wastewater of high salinity.</title>
        <authorList>
            <person name="Dong X."/>
            <person name="Zhang G."/>
        </authorList>
    </citation>
    <scope>NUCLEOTIDE SEQUENCE [LARGE SCALE GENOMIC DNA]</scope>
    <source>
        <strain evidence="3 4">YL5-2</strain>
    </source>
</reference>
<feature type="domain" description="Potassium channel" evidence="2">
    <location>
        <begin position="71"/>
        <end position="136"/>
    </location>
</feature>
<dbReference type="AlphaFoldDB" id="A0A2A2F984"/>
<sequence length="144" mass="15727">MLTQTHAIAVAATLVALIASVVLHCMAATALMRRFDGTSLHQSSCMVLMVLGLFVAHVIEIWLFGLVSWTLAQIEGAGSVTGGHVSGVMDYIYFSAVTYTTLGYGEVYPVGPIRFIFGVEALIGFMLITWSASVTFLQMQRFWR</sequence>
<dbReference type="EMBL" id="NSKD01000002">
    <property type="protein sequence ID" value="PAU81162.1"/>
    <property type="molecule type" value="Genomic_DNA"/>
</dbReference>
<evidence type="ECO:0000256" key="1">
    <source>
        <dbReference type="SAM" id="Phobius"/>
    </source>
</evidence>
<keyword evidence="1" id="KW-0472">Membrane</keyword>
<dbReference type="Proteomes" id="UP000218896">
    <property type="component" value="Unassembled WGS sequence"/>
</dbReference>
<dbReference type="SUPFAM" id="SSF81324">
    <property type="entry name" value="Voltage-gated potassium channels"/>
    <property type="match status" value="1"/>
</dbReference>
<dbReference type="InterPro" id="IPR013099">
    <property type="entry name" value="K_chnl_dom"/>
</dbReference>
<organism evidence="3 4">
    <name type="scientific">Halovibrio salipaludis</name>
    <dbReference type="NCBI Taxonomy" id="2032626"/>
    <lineage>
        <taxon>Bacteria</taxon>
        <taxon>Pseudomonadati</taxon>
        <taxon>Pseudomonadota</taxon>
        <taxon>Gammaproteobacteria</taxon>
        <taxon>Oceanospirillales</taxon>
        <taxon>Halomonadaceae</taxon>
        <taxon>Halovibrio</taxon>
    </lineage>
</organism>
<feature type="transmembrane region" description="Helical" evidence="1">
    <location>
        <begin position="44"/>
        <end position="64"/>
    </location>
</feature>
<keyword evidence="4" id="KW-1185">Reference proteome</keyword>
<proteinExistence type="predicted"/>
<keyword evidence="1" id="KW-0812">Transmembrane</keyword>
<evidence type="ECO:0000313" key="4">
    <source>
        <dbReference type="Proteomes" id="UP000218896"/>
    </source>
</evidence>
<evidence type="ECO:0000313" key="3">
    <source>
        <dbReference type="EMBL" id="PAU81162.1"/>
    </source>
</evidence>
<dbReference type="Gene3D" id="1.10.287.70">
    <property type="match status" value="1"/>
</dbReference>
<gene>
    <name evidence="3" type="ORF">CK501_06270</name>
</gene>
<dbReference type="RefSeq" id="WP_095616889.1">
    <property type="nucleotide sequence ID" value="NZ_NSKD01000002.1"/>
</dbReference>